<dbReference type="SUPFAM" id="SSF52821">
    <property type="entry name" value="Rhodanese/Cell cycle control phosphatase"/>
    <property type="match status" value="1"/>
</dbReference>
<gene>
    <name evidence="3" type="ORF">BHD05_11050</name>
</gene>
<sequence>MKITSRLLASVAIAATLAFGVAACAPAAEPISISAETVVIDVRTPEEFASGHLDGAVNIDVQSSSFDETVSELPTDGEYVVYCRSGNRSAAAIDRMEGLGFTTLTNAGAVGAASESTGLAITK</sequence>
<keyword evidence="4" id="KW-1185">Reference proteome</keyword>
<feature type="domain" description="Rhodanese" evidence="2">
    <location>
        <begin position="33"/>
        <end position="122"/>
    </location>
</feature>
<organism evidence="3 4">
    <name type="scientific">Marisediminicola antarctica</name>
    <dbReference type="NCBI Taxonomy" id="674079"/>
    <lineage>
        <taxon>Bacteria</taxon>
        <taxon>Bacillati</taxon>
        <taxon>Actinomycetota</taxon>
        <taxon>Actinomycetes</taxon>
        <taxon>Micrococcales</taxon>
        <taxon>Microbacteriaceae</taxon>
        <taxon>Marisediminicola</taxon>
    </lineage>
</organism>
<dbReference type="EMBL" id="CP017146">
    <property type="protein sequence ID" value="QHO70096.1"/>
    <property type="molecule type" value="Genomic_DNA"/>
</dbReference>
<evidence type="ECO:0000256" key="1">
    <source>
        <dbReference type="SAM" id="SignalP"/>
    </source>
</evidence>
<evidence type="ECO:0000313" key="3">
    <source>
        <dbReference type="EMBL" id="QHO70096.1"/>
    </source>
</evidence>
<dbReference type="PANTHER" id="PTHR45431:SF3">
    <property type="entry name" value="RHODANESE-LIKE DOMAIN-CONTAINING PROTEIN 15, CHLOROPLASTIC"/>
    <property type="match status" value="1"/>
</dbReference>
<feature type="chain" id="PRO_5029662685" description="Rhodanese domain-containing protein" evidence="1">
    <location>
        <begin position="28"/>
        <end position="123"/>
    </location>
</feature>
<dbReference type="PROSITE" id="PS50206">
    <property type="entry name" value="RHODANESE_3"/>
    <property type="match status" value="1"/>
</dbReference>
<name>A0A7L5AJ32_9MICO</name>
<dbReference type="PROSITE" id="PS51257">
    <property type="entry name" value="PROKAR_LIPOPROTEIN"/>
    <property type="match status" value="1"/>
</dbReference>
<dbReference type="SMART" id="SM00450">
    <property type="entry name" value="RHOD"/>
    <property type="match status" value="1"/>
</dbReference>
<protein>
    <recommendedName>
        <fullName evidence="2">Rhodanese domain-containing protein</fullName>
    </recommendedName>
</protein>
<evidence type="ECO:0000313" key="4">
    <source>
        <dbReference type="Proteomes" id="UP000464507"/>
    </source>
</evidence>
<dbReference type="PANTHER" id="PTHR45431">
    <property type="entry name" value="RHODANESE-LIKE DOMAIN-CONTAINING PROTEIN 15, CHLOROPLASTIC"/>
    <property type="match status" value="1"/>
</dbReference>
<dbReference type="AlphaFoldDB" id="A0A7L5AJ32"/>
<dbReference type="InterPro" id="IPR001763">
    <property type="entry name" value="Rhodanese-like_dom"/>
</dbReference>
<dbReference type="KEGG" id="mant:BHD05_11050"/>
<dbReference type="InterPro" id="IPR036873">
    <property type="entry name" value="Rhodanese-like_dom_sf"/>
</dbReference>
<dbReference type="Gene3D" id="3.40.250.10">
    <property type="entry name" value="Rhodanese-like domain"/>
    <property type="match status" value="1"/>
</dbReference>
<accession>A0A7L5AJ32</accession>
<proteinExistence type="predicted"/>
<reference evidence="3 4" key="1">
    <citation type="submission" date="2016-09" db="EMBL/GenBank/DDBJ databases">
        <title>Complete genome sequence of microbes from the polar regions.</title>
        <authorList>
            <person name="Liao L."/>
            <person name="Chen B."/>
        </authorList>
    </citation>
    <scope>NUCLEOTIDE SEQUENCE [LARGE SCALE GENOMIC DNA]</scope>
    <source>
        <strain evidence="3 4">ZS314</strain>
    </source>
</reference>
<dbReference type="InterPro" id="IPR052367">
    <property type="entry name" value="Thiosulfate_ST/Rhodanese-like"/>
</dbReference>
<keyword evidence="1" id="KW-0732">Signal</keyword>
<dbReference type="Proteomes" id="UP000464507">
    <property type="component" value="Chromosome"/>
</dbReference>
<dbReference type="Pfam" id="PF00581">
    <property type="entry name" value="Rhodanese"/>
    <property type="match status" value="1"/>
</dbReference>
<evidence type="ECO:0000259" key="2">
    <source>
        <dbReference type="PROSITE" id="PS50206"/>
    </source>
</evidence>
<dbReference type="OrthoDB" id="9800872at2"/>
<feature type="signal peptide" evidence="1">
    <location>
        <begin position="1"/>
        <end position="27"/>
    </location>
</feature>
<dbReference type="RefSeq" id="WP_161886482.1">
    <property type="nucleotide sequence ID" value="NZ_CP017146.1"/>
</dbReference>
<dbReference type="CDD" id="cd00158">
    <property type="entry name" value="RHOD"/>
    <property type="match status" value="1"/>
</dbReference>